<proteinExistence type="inferred from homology"/>
<dbReference type="CDD" id="cd11065">
    <property type="entry name" value="CYP64-like"/>
    <property type="match status" value="1"/>
</dbReference>
<gene>
    <name evidence="6" type="ORF">FJTKL_13046</name>
</gene>
<evidence type="ECO:0000256" key="1">
    <source>
        <dbReference type="ARBA" id="ARBA00010617"/>
    </source>
</evidence>
<evidence type="ECO:0000256" key="5">
    <source>
        <dbReference type="SAM" id="Phobius"/>
    </source>
</evidence>
<accession>A0ABR4EC39</accession>
<evidence type="ECO:0008006" key="8">
    <source>
        <dbReference type="Google" id="ProtNLM"/>
    </source>
</evidence>
<dbReference type="PRINTS" id="PR00463">
    <property type="entry name" value="EP450I"/>
</dbReference>
<evidence type="ECO:0000313" key="6">
    <source>
        <dbReference type="EMBL" id="KAL2279881.1"/>
    </source>
</evidence>
<reference evidence="6 7" key="1">
    <citation type="submission" date="2024-03" db="EMBL/GenBank/DDBJ databases">
        <title>A high-quality draft genome sequence of Diaporthe vaccinii, a causative agent of upright dieback and viscid rot disease in cranberry plants.</title>
        <authorList>
            <person name="Sarrasin M."/>
            <person name="Lang B.F."/>
            <person name="Burger G."/>
        </authorList>
    </citation>
    <scope>NUCLEOTIDE SEQUENCE [LARGE SCALE GENOMIC DNA]</scope>
    <source>
        <strain evidence="6 7">IS7</strain>
    </source>
</reference>
<keyword evidence="4" id="KW-0408">Iron</keyword>
<keyword evidence="3" id="KW-0560">Oxidoreductase</keyword>
<dbReference type="PANTHER" id="PTHR46300">
    <property type="entry name" value="P450, PUTATIVE (EUROFUNG)-RELATED-RELATED"/>
    <property type="match status" value="1"/>
</dbReference>
<comment type="caution">
    <text evidence="6">The sequence shown here is derived from an EMBL/GenBank/DDBJ whole genome shotgun (WGS) entry which is preliminary data.</text>
</comment>
<comment type="similarity">
    <text evidence="1">Belongs to the cytochrome P450 family.</text>
</comment>
<evidence type="ECO:0000256" key="2">
    <source>
        <dbReference type="ARBA" id="ARBA00022723"/>
    </source>
</evidence>
<dbReference type="InterPro" id="IPR001128">
    <property type="entry name" value="Cyt_P450"/>
</dbReference>
<name>A0ABR4EC39_9PEZI</name>
<feature type="transmembrane region" description="Helical" evidence="5">
    <location>
        <begin position="42"/>
        <end position="63"/>
    </location>
</feature>
<protein>
    <recommendedName>
        <fullName evidence="8">Cytochrome P450</fullName>
    </recommendedName>
</protein>
<organism evidence="6 7">
    <name type="scientific">Diaporthe vaccinii</name>
    <dbReference type="NCBI Taxonomy" id="105482"/>
    <lineage>
        <taxon>Eukaryota</taxon>
        <taxon>Fungi</taxon>
        <taxon>Dikarya</taxon>
        <taxon>Ascomycota</taxon>
        <taxon>Pezizomycotina</taxon>
        <taxon>Sordariomycetes</taxon>
        <taxon>Sordariomycetidae</taxon>
        <taxon>Diaporthales</taxon>
        <taxon>Diaporthaceae</taxon>
        <taxon>Diaporthe</taxon>
        <taxon>Diaporthe eres species complex</taxon>
    </lineage>
</organism>
<dbReference type="PANTHER" id="PTHR46300:SF4">
    <property type="entry name" value="CYTOCHROME P450 98A3"/>
    <property type="match status" value="1"/>
</dbReference>
<evidence type="ECO:0000256" key="3">
    <source>
        <dbReference type="ARBA" id="ARBA00023002"/>
    </source>
</evidence>
<dbReference type="PRINTS" id="PR00385">
    <property type="entry name" value="P450"/>
</dbReference>
<keyword evidence="2" id="KW-0479">Metal-binding</keyword>
<dbReference type="InterPro" id="IPR050364">
    <property type="entry name" value="Cytochrome_P450_fung"/>
</dbReference>
<evidence type="ECO:0000256" key="4">
    <source>
        <dbReference type="ARBA" id="ARBA00023004"/>
    </source>
</evidence>
<dbReference type="SUPFAM" id="SSF48264">
    <property type="entry name" value="Cytochrome P450"/>
    <property type="match status" value="1"/>
</dbReference>
<dbReference type="Proteomes" id="UP001600888">
    <property type="component" value="Unassembled WGS sequence"/>
</dbReference>
<keyword evidence="5" id="KW-1133">Transmembrane helix</keyword>
<dbReference type="Pfam" id="PF00067">
    <property type="entry name" value="p450"/>
    <property type="match status" value="1"/>
</dbReference>
<dbReference type="InterPro" id="IPR036396">
    <property type="entry name" value="Cyt_P450_sf"/>
</dbReference>
<keyword evidence="7" id="KW-1185">Reference proteome</keyword>
<keyword evidence="5" id="KW-0472">Membrane</keyword>
<sequence>MLCNKSNQVHIAFPLHISACPSNQIITSTMLLTPDSAGLLQLPARLLALSALALTCVASYNYIRVLLLRRKLPPGPFPLPVIGNHFRIPYFQPWVQFEEWSRWYGNPMITIWLGSRPVIVLNDAWTASDLLEKRADVYSSRPRFVAMGELTGSATTNQASLVYGDQWRLHRKLTHSIVGSHVVRDHRSFQGDESKILTLEFLTDPDDYVMSIERYSVSVVSIIGWGRRIAKKNDYVCQKALETMAVVNYVIPGWLLVESLPWLADLPAWLYAFPTIVRTISSHLAKYFLALNKEAAANNPNPSFAKAVLEKQPVLGLSDDEVSALTTNLLGAGVDTTSGTLTSTVLALCLFPEVQAKAQAEMDSVLGETRSPTWEDLDNGRLPYTSALAREIMRWRTVTILGGIPHAPVRDDTYRGYLIPKGTQLTCNTWAIHRNPGDFPDPDTVRPERYLGSLPGGLAFEYPNSRGHNAFGWGRRQCSGQPLADQSVLMVLARLLWAFKVEAGVDEKGDPVQLSAFAYNDSENIRPLPFKARFTPRSSKIEELIRSEAREAGERLSKFDGDTKLTLESVLATREKL</sequence>
<dbReference type="InterPro" id="IPR002401">
    <property type="entry name" value="Cyt_P450_E_grp-I"/>
</dbReference>
<evidence type="ECO:0000313" key="7">
    <source>
        <dbReference type="Proteomes" id="UP001600888"/>
    </source>
</evidence>
<dbReference type="Gene3D" id="1.10.630.10">
    <property type="entry name" value="Cytochrome P450"/>
    <property type="match status" value="1"/>
</dbReference>
<keyword evidence="5" id="KW-0812">Transmembrane</keyword>
<dbReference type="EMBL" id="JBAWTH010000071">
    <property type="protein sequence ID" value="KAL2279881.1"/>
    <property type="molecule type" value="Genomic_DNA"/>
</dbReference>